<sequence length="254" mass="28161">MNGTTPTPAPKPRNSTRLATTSVIGKICRNLRRRWIHPQTSFYLQAFVDGLVIVVIGIALYEAAMAIQVATRMVFIPQVSFFRLLLETSWLATAFAAATGFSIGSFYDVLKRWKLEEVSEPEVSDPEQATAYPASCRARKFVTLGRLRMPYWLYMTSTMILALGLPAFASIAVREIRSCGATASHSSNSSTDLYHAFQPSMVSFVGAVLFCLIDVAAIVARLVIVMRYLPRLEPTTRGNVEEKWDTVNNAARLA</sequence>
<keyword evidence="1" id="KW-0472">Membrane</keyword>
<keyword evidence="3" id="KW-1185">Reference proteome</keyword>
<evidence type="ECO:0000313" key="3">
    <source>
        <dbReference type="Proteomes" id="UP001392437"/>
    </source>
</evidence>
<organism evidence="2 3">
    <name type="scientific">Apiospora kogelbergensis</name>
    <dbReference type="NCBI Taxonomy" id="1337665"/>
    <lineage>
        <taxon>Eukaryota</taxon>
        <taxon>Fungi</taxon>
        <taxon>Dikarya</taxon>
        <taxon>Ascomycota</taxon>
        <taxon>Pezizomycotina</taxon>
        <taxon>Sordariomycetes</taxon>
        <taxon>Xylariomycetidae</taxon>
        <taxon>Amphisphaeriales</taxon>
        <taxon>Apiosporaceae</taxon>
        <taxon>Apiospora</taxon>
    </lineage>
</organism>
<keyword evidence="1" id="KW-0812">Transmembrane</keyword>
<dbReference type="EMBL" id="JAQQWP010000004">
    <property type="protein sequence ID" value="KAK8120651.1"/>
    <property type="molecule type" value="Genomic_DNA"/>
</dbReference>
<protein>
    <recommendedName>
        <fullName evidence="4">Proteophosphoglycan ppg4</fullName>
    </recommendedName>
</protein>
<feature type="transmembrane region" description="Helical" evidence="1">
    <location>
        <begin position="90"/>
        <end position="110"/>
    </location>
</feature>
<gene>
    <name evidence="2" type="ORF">PG999_004771</name>
</gene>
<feature type="transmembrane region" description="Helical" evidence="1">
    <location>
        <begin position="201"/>
        <end position="224"/>
    </location>
</feature>
<evidence type="ECO:0008006" key="4">
    <source>
        <dbReference type="Google" id="ProtNLM"/>
    </source>
</evidence>
<reference evidence="2 3" key="1">
    <citation type="submission" date="2023-01" db="EMBL/GenBank/DDBJ databases">
        <title>Analysis of 21 Apiospora genomes using comparative genomics revels a genus with tremendous synthesis potential of carbohydrate active enzymes and secondary metabolites.</title>
        <authorList>
            <person name="Sorensen T."/>
        </authorList>
    </citation>
    <scope>NUCLEOTIDE SEQUENCE [LARGE SCALE GENOMIC DNA]</scope>
    <source>
        <strain evidence="2 3">CBS 117206</strain>
    </source>
</reference>
<name>A0AAW0R082_9PEZI</name>
<feature type="transmembrane region" description="Helical" evidence="1">
    <location>
        <begin position="151"/>
        <end position="173"/>
    </location>
</feature>
<accession>A0AAW0R082</accession>
<proteinExistence type="predicted"/>
<keyword evidence="1" id="KW-1133">Transmembrane helix</keyword>
<comment type="caution">
    <text evidence="2">The sequence shown here is derived from an EMBL/GenBank/DDBJ whole genome shotgun (WGS) entry which is preliminary data.</text>
</comment>
<dbReference type="Proteomes" id="UP001392437">
    <property type="component" value="Unassembled WGS sequence"/>
</dbReference>
<feature type="transmembrane region" description="Helical" evidence="1">
    <location>
        <begin position="42"/>
        <end position="70"/>
    </location>
</feature>
<evidence type="ECO:0000256" key="1">
    <source>
        <dbReference type="SAM" id="Phobius"/>
    </source>
</evidence>
<evidence type="ECO:0000313" key="2">
    <source>
        <dbReference type="EMBL" id="KAK8120651.1"/>
    </source>
</evidence>
<dbReference type="AlphaFoldDB" id="A0AAW0R082"/>